<feature type="region of interest" description="Disordered" evidence="1">
    <location>
        <begin position="232"/>
        <end position="262"/>
    </location>
</feature>
<name>A0A9N8E7J1_9STRA</name>
<feature type="compositionally biased region" description="Acidic residues" evidence="1">
    <location>
        <begin position="232"/>
        <end position="249"/>
    </location>
</feature>
<evidence type="ECO:0000256" key="2">
    <source>
        <dbReference type="SAM" id="SignalP"/>
    </source>
</evidence>
<feature type="chain" id="PRO_5040292932" evidence="2">
    <location>
        <begin position="34"/>
        <end position="284"/>
    </location>
</feature>
<organism evidence="3 4">
    <name type="scientific">Seminavis robusta</name>
    <dbReference type="NCBI Taxonomy" id="568900"/>
    <lineage>
        <taxon>Eukaryota</taxon>
        <taxon>Sar</taxon>
        <taxon>Stramenopiles</taxon>
        <taxon>Ochrophyta</taxon>
        <taxon>Bacillariophyta</taxon>
        <taxon>Bacillariophyceae</taxon>
        <taxon>Bacillariophycidae</taxon>
        <taxon>Naviculales</taxon>
        <taxon>Naviculaceae</taxon>
        <taxon>Seminavis</taxon>
    </lineage>
</organism>
<dbReference type="EMBL" id="CAICTM010000630">
    <property type="protein sequence ID" value="CAB9514094.1"/>
    <property type="molecule type" value="Genomic_DNA"/>
</dbReference>
<dbReference type="Proteomes" id="UP001153069">
    <property type="component" value="Unassembled WGS sequence"/>
</dbReference>
<keyword evidence="4" id="KW-1185">Reference proteome</keyword>
<evidence type="ECO:0000256" key="1">
    <source>
        <dbReference type="SAM" id="MobiDB-lite"/>
    </source>
</evidence>
<feature type="signal peptide" evidence="2">
    <location>
        <begin position="1"/>
        <end position="33"/>
    </location>
</feature>
<proteinExistence type="predicted"/>
<dbReference type="OrthoDB" id="56212at2759"/>
<reference evidence="3" key="1">
    <citation type="submission" date="2020-06" db="EMBL/GenBank/DDBJ databases">
        <authorList>
            <consortium name="Plant Systems Biology data submission"/>
        </authorList>
    </citation>
    <scope>NUCLEOTIDE SEQUENCE</scope>
    <source>
        <strain evidence="3">D6</strain>
    </source>
</reference>
<dbReference type="AlphaFoldDB" id="A0A9N8E7J1"/>
<keyword evidence="2" id="KW-0732">Signal</keyword>
<accession>A0A9N8E7J1</accession>
<protein>
    <submittedName>
        <fullName evidence="3">Uncharacterized protein</fullName>
    </submittedName>
</protein>
<comment type="caution">
    <text evidence="3">The sequence shown here is derived from an EMBL/GenBank/DDBJ whole genome shotgun (WGS) entry which is preliminary data.</text>
</comment>
<evidence type="ECO:0000313" key="3">
    <source>
        <dbReference type="EMBL" id="CAB9514094.1"/>
    </source>
</evidence>
<sequence>MMPATTRRAHPCQATVLFLLFLFALCNRLHVSALPNAAGACPANEAAVGGSHLGSVARHHPTIEGSVTGTHGDVEITKGALIDGGLHVSINGRVLVAGNATNEFAIQQDNALVLEALLDAAVFRGFLLRLGGSSALNGTTTNTVDTTDALRVAEDDTDIQVSNNLCVATQGVGGLTHTDPEFKSKVTGILLMEELADNLPLDVTVVTQNRDGISEYYYSQYLLNAVEMVMEEEGTEGNEIEPDDNSEQEGESKEMESRSSRILPTKRRETSLYMILGYVFLFAW</sequence>
<evidence type="ECO:0000313" key="4">
    <source>
        <dbReference type="Proteomes" id="UP001153069"/>
    </source>
</evidence>
<gene>
    <name evidence="3" type="ORF">SEMRO_631_G178560.1</name>
</gene>
<feature type="compositionally biased region" description="Basic and acidic residues" evidence="1">
    <location>
        <begin position="250"/>
        <end position="259"/>
    </location>
</feature>